<dbReference type="GO" id="GO:0016787">
    <property type="term" value="F:hydrolase activity"/>
    <property type="evidence" value="ECO:0007669"/>
    <property type="project" value="UniProtKB-KW"/>
</dbReference>
<dbReference type="InterPro" id="IPR019826">
    <property type="entry name" value="Carboxylesterase_B_AS"/>
</dbReference>
<evidence type="ECO:0000256" key="1">
    <source>
        <dbReference type="ARBA" id="ARBA00005964"/>
    </source>
</evidence>
<dbReference type="InterPro" id="IPR002018">
    <property type="entry name" value="CarbesteraseB"/>
</dbReference>
<protein>
    <recommendedName>
        <fullName evidence="3">Carboxylic ester hydrolase</fullName>
        <ecNumber evidence="3">3.1.1.-</ecNumber>
    </recommendedName>
</protein>
<dbReference type="EMBL" id="ML994687">
    <property type="protein sequence ID" value="KAF2177529.1"/>
    <property type="molecule type" value="Genomic_DNA"/>
</dbReference>
<dbReference type="SUPFAM" id="SSF53474">
    <property type="entry name" value="alpha/beta-Hydrolases"/>
    <property type="match status" value="1"/>
</dbReference>
<dbReference type="Gene3D" id="3.40.50.1820">
    <property type="entry name" value="alpha/beta hydrolase"/>
    <property type="match status" value="1"/>
</dbReference>
<reference evidence="5" key="1">
    <citation type="journal article" date="2020" name="Stud. Mycol.">
        <title>101 Dothideomycetes genomes: a test case for predicting lifestyles and emergence of pathogens.</title>
        <authorList>
            <person name="Haridas S."/>
            <person name="Albert R."/>
            <person name="Binder M."/>
            <person name="Bloem J."/>
            <person name="Labutti K."/>
            <person name="Salamov A."/>
            <person name="Andreopoulos B."/>
            <person name="Baker S."/>
            <person name="Barry K."/>
            <person name="Bills G."/>
            <person name="Bluhm B."/>
            <person name="Cannon C."/>
            <person name="Castanera R."/>
            <person name="Culley D."/>
            <person name="Daum C."/>
            <person name="Ezra D."/>
            <person name="Gonzalez J."/>
            <person name="Henrissat B."/>
            <person name="Kuo A."/>
            <person name="Liang C."/>
            <person name="Lipzen A."/>
            <person name="Lutzoni F."/>
            <person name="Magnuson J."/>
            <person name="Mondo S."/>
            <person name="Nolan M."/>
            <person name="Ohm R."/>
            <person name="Pangilinan J."/>
            <person name="Park H.-J."/>
            <person name="Ramirez L."/>
            <person name="Alfaro M."/>
            <person name="Sun H."/>
            <person name="Tritt A."/>
            <person name="Yoshinaga Y."/>
            <person name="Zwiers L.-H."/>
            <person name="Turgeon B."/>
            <person name="Goodwin S."/>
            <person name="Spatafora J."/>
            <person name="Crous P."/>
            <person name="Grigoriev I."/>
        </authorList>
    </citation>
    <scope>NUCLEOTIDE SEQUENCE</scope>
    <source>
        <strain evidence="5">CBS 207.26</strain>
    </source>
</reference>
<dbReference type="InterPro" id="IPR029058">
    <property type="entry name" value="AB_hydrolase_fold"/>
</dbReference>
<comment type="similarity">
    <text evidence="1 3">Belongs to the type-B carboxylesterase/lipase family.</text>
</comment>
<dbReference type="EC" id="3.1.1.-" evidence="3"/>
<sequence>MFGISRLLSLLGLVPIVSAQTNTTSPIVDIGYTKYRGVYNSTLHTNTYYGIYYAVPPIGIFRWSPPLPIKLAFNDPDGIVDATKPGPTCIQGIPYWRDPNPGKPTGREDCLLLNVIQPANMTPNTTLPVLVMIHGGGYTVGDSLNLIRGDALVKHSQNSFIYVSIQYRLGAYGFLYSDEIKREGGANAGLLDQRLALEWVQRYINYFGGDPSRVTLMGGSAGGGSVTSQMIMYGGQGGEKLFRGAIIECPWWQQYLRKEQLEKQYRNLLNTTGCPDLSCLRQVEEDKLAIATQETFVRGYREEDYGYGNFYYGPCVDGEIISDLPSREFKKGNFVKVPVLVDRNGYEGTSFTNQSIAARAEEISDLKVQYPYADENFFKKLDELYPAFDFNSTFWRRQTWFGDAMINCPTYYIATSLSTFKQKVWKLIFNAGSQTHGATNPFLFNPEYGTRPGDNATLAHIMKDWFVNFAIDLDPNNWTWSEVKKPYWPLYEKKVMSVNYTEMGIEDDAWFDRSARCEFLWENGAVVQN</sequence>
<dbReference type="InterPro" id="IPR050309">
    <property type="entry name" value="Type-B_Carboxylest/Lipase"/>
</dbReference>
<keyword evidence="3" id="KW-0732">Signal</keyword>
<feature type="domain" description="Carboxylesterase type B" evidence="4">
    <location>
        <begin position="25"/>
        <end position="502"/>
    </location>
</feature>
<keyword evidence="6" id="KW-1185">Reference proteome</keyword>
<evidence type="ECO:0000259" key="4">
    <source>
        <dbReference type="Pfam" id="PF00135"/>
    </source>
</evidence>
<evidence type="ECO:0000313" key="5">
    <source>
        <dbReference type="EMBL" id="KAF2177529.1"/>
    </source>
</evidence>
<evidence type="ECO:0000256" key="2">
    <source>
        <dbReference type="ARBA" id="ARBA00022801"/>
    </source>
</evidence>
<accession>A0A6A6DH01</accession>
<dbReference type="Pfam" id="PF00135">
    <property type="entry name" value="COesterase"/>
    <property type="match status" value="1"/>
</dbReference>
<organism evidence="5 6">
    <name type="scientific">Zopfia rhizophila CBS 207.26</name>
    <dbReference type="NCBI Taxonomy" id="1314779"/>
    <lineage>
        <taxon>Eukaryota</taxon>
        <taxon>Fungi</taxon>
        <taxon>Dikarya</taxon>
        <taxon>Ascomycota</taxon>
        <taxon>Pezizomycotina</taxon>
        <taxon>Dothideomycetes</taxon>
        <taxon>Dothideomycetes incertae sedis</taxon>
        <taxon>Zopfiaceae</taxon>
        <taxon>Zopfia</taxon>
    </lineage>
</organism>
<dbReference type="PANTHER" id="PTHR11559">
    <property type="entry name" value="CARBOXYLESTERASE"/>
    <property type="match status" value="1"/>
</dbReference>
<feature type="signal peptide" evidence="3">
    <location>
        <begin position="1"/>
        <end position="19"/>
    </location>
</feature>
<dbReference type="Proteomes" id="UP000800200">
    <property type="component" value="Unassembled WGS sequence"/>
</dbReference>
<evidence type="ECO:0000313" key="6">
    <source>
        <dbReference type="Proteomes" id="UP000800200"/>
    </source>
</evidence>
<name>A0A6A6DH01_9PEZI</name>
<dbReference type="AlphaFoldDB" id="A0A6A6DH01"/>
<keyword evidence="2 3" id="KW-0378">Hydrolase</keyword>
<gene>
    <name evidence="5" type="ORF">K469DRAFT_755069</name>
</gene>
<proteinExistence type="inferred from homology"/>
<feature type="chain" id="PRO_5025718844" description="Carboxylic ester hydrolase" evidence="3">
    <location>
        <begin position="20"/>
        <end position="529"/>
    </location>
</feature>
<dbReference type="OrthoDB" id="408631at2759"/>
<evidence type="ECO:0000256" key="3">
    <source>
        <dbReference type="RuleBase" id="RU361235"/>
    </source>
</evidence>
<dbReference type="PROSITE" id="PS00122">
    <property type="entry name" value="CARBOXYLESTERASE_B_1"/>
    <property type="match status" value="1"/>
</dbReference>